<evidence type="ECO:0000256" key="1">
    <source>
        <dbReference type="SAM" id="MobiDB-lite"/>
    </source>
</evidence>
<dbReference type="EMBL" id="KZ678395">
    <property type="protein sequence ID" value="PSR97043.1"/>
    <property type="molecule type" value="Genomic_DNA"/>
</dbReference>
<protein>
    <submittedName>
        <fullName evidence="2">Uncharacterized protein</fullName>
    </submittedName>
</protein>
<feature type="region of interest" description="Disordered" evidence="1">
    <location>
        <begin position="198"/>
        <end position="233"/>
    </location>
</feature>
<keyword evidence="3" id="KW-1185">Reference proteome</keyword>
<gene>
    <name evidence="2" type="ORF">BD289DRAFT_125558</name>
</gene>
<dbReference type="Proteomes" id="UP000241462">
    <property type="component" value="Unassembled WGS sequence"/>
</dbReference>
<proteinExistence type="predicted"/>
<dbReference type="AlphaFoldDB" id="A0A2T3AFV8"/>
<dbReference type="InParanoid" id="A0A2T3AFV8"/>
<sequence length="233" mass="25679">MVPADVYIHCTIYAIIDTRPRATAIVAPRWSLSKSVVDPSHAARLLFNSSASLSNNEDKQWLNGIVSWTLSWLRWLVPSLFSTQCASAALLEESTSMTLHLCPRSLDQSFLFGVLQSLPGYHSSSCYHQPFSSNDSFLLGCAVTPGRLLIGCNRFSRRVVHSGFCGVSRADPDGWAISACFSFETASLPACWSNLPITPPGAGPWKKKETRSSADREEPRKCKTSEKEDHPSQ</sequence>
<evidence type="ECO:0000313" key="3">
    <source>
        <dbReference type="Proteomes" id="UP000241462"/>
    </source>
</evidence>
<evidence type="ECO:0000313" key="2">
    <source>
        <dbReference type="EMBL" id="PSR97043.1"/>
    </source>
</evidence>
<name>A0A2T3AFV8_9PEZI</name>
<feature type="compositionally biased region" description="Basic and acidic residues" evidence="1">
    <location>
        <begin position="206"/>
        <end position="233"/>
    </location>
</feature>
<organism evidence="2 3">
    <name type="scientific">Coniella lustricola</name>
    <dbReference type="NCBI Taxonomy" id="2025994"/>
    <lineage>
        <taxon>Eukaryota</taxon>
        <taxon>Fungi</taxon>
        <taxon>Dikarya</taxon>
        <taxon>Ascomycota</taxon>
        <taxon>Pezizomycotina</taxon>
        <taxon>Sordariomycetes</taxon>
        <taxon>Sordariomycetidae</taxon>
        <taxon>Diaporthales</taxon>
        <taxon>Schizoparmaceae</taxon>
        <taxon>Coniella</taxon>
    </lineage>
</organism>
<reference evidence="2 3" key="1">
    <citation type="journal article" date="2018" name="Mycol. Prog.">
        <title>Coniella lustricola, a new species from submerged detritus.</title>
        <authorList>
            <person name="Raudabaugh D.B."/>
            <person name="Iturriaga T."/>
            <person name="Carver A."/>
            <person name="Mondo S."/>
            <person name="Pangilinan J."/>
            <person name="Lipzen A."/>
            <person name="He G."/>
            <person name="Amirebrahimi M."/>
            <person name="Grigoriev I.V."/>
            <person name="Miller A.N."/>
        </authorList>
    </citation>
    <scope>NUCLEOTIDE SEQUENCE [LARGE SCALE GENOMIC DNA]</scope>
    <source>
        <strain evidence="2 3">B22-T-1</strain>
    </source>
</reference>
<accession>A0A2T3AFV8</accession>